<name>A0AAN8BJN1_9TELE</name>
<sequence>MKCQDAKDKAAPDHDFGFLLGVQQKVQQPTESLPGRFDLCQPEQKTQTAQPEFNDEFVPGTMFMANDLDGQMDYLEQFGSHSFKESALRKQSLYLKFDPLMRESPKKCAAPVAQTPVPRPAAFVSWLETSQMPEKYASGAQRDDFQLFDPASPILADLVPPFPQPENTEEAIIEVLRYSQQDMDAAITRVQAQVCPAQCLFI</sequence>
<dbReference type="GO" id="GO:0007097">
    <property type="term" value="P:nuclear migration"/>
    <property type="evidence" value="ECO:0007669"/>
    <property type="project" value="TreeGrafter"/>
</dbReference>
<keyword evidence="2" id="KW-1185">Reference proteome</keyword>
<evidence type="ECO:0000313" key="2">
    <source>
        <dbReference type="Proteomes" id="UP001335648"/>
    </source>
</evidence>
<dbReference type="GO" id="GO:0005737">
    <property type="term" value="C:cytoplasm"/>
    <property type="evidence" value="ECO:0007669"/>
    <property type="project" value="TreeGrafter"/>
</dbReference>
<dbReference type="PANTHER" id="PTHR13924">
    <property type="entry name" value="TRANSFORMING ACIDIC COILED-COIL CONTAINING PROTEIN 1/2"/>
    <property type="match status" value="1"/>
</dbReference>
<evidence type="ECO:0000313" key="1">
    <source>
        <dbReference type="EMBL" id="KAK5886285.1"/>
    </source>
</evidence>
<comment type="caution">
    <text evidence="1">The sequence shown here is derived from an EMBL/GenBank/DDBJ whole genome shotgun (WGS) entry which is preliminary data.</text>
</comment>
<dbReference type="InterPro" id="IPR039915">
    <property type="entry name" value="TACC"/>
</dbReference>
<organism evidence="1 2">
    <name type="scientific">Champsocephalus esox</name>
    <name type="common">pike icefish</name>
    <dbReference type="NCBI Taxonomy" id="159716"/>
    <lineage>
        <taxon>Eukaryota</taxon>
        <taxon>Metazoa</taxon>
        <taxon>Chordata</taxon>
        <taxon>Craniata</taxon>
        <taxon>Vertebrata</taxon>
        <taxon>Euteleostomi</taxon>
        <taxon>Actinopterygii</taxon>
        <taxon>Neopterygii</taxon>
        <taxon>Teleostei</taxon>
        <taxon>Neoteleostei</taxon>
        <taxon>Acanthomorphata</taxon>
        <taxon>Eupercaria</taxon>
        <taxon>Perciformes</taxon>
        <taxon>Notothenioidei</taxon>
        <taxon>Channichthyidae</taxon>
        <taxon>Champsocephalus</taxon>
    </lineage>
</organism>
<protein>
    <submittedName>
        <fullName evidence="1">Uncharacterized protein</fullName>
    </submittedName>
</protein>
<dbReference type="Pfam" id="PF25777">
    <property type="entry name" value="Aurora-A_bind_TACC3"/>
    <property type="match status" value="1"/>
</dbReference>
<accession>A0AAN8BJN1</accession>
<dbReference type="GO" id="GO:0021987">
    <property type="term" value="P:cerebral cortex development"/>
    <property type="evidence" value="ECO:0007669"/>
    <property type="project" value="TreeGrafter"/>
</dbReference>
<reference evidence="1 2" key="1">
    <citation type="journal article" date="2023" name="Mol. Biol. Evol.">
        <title>Genomics of Secondarily Temperate Adaptation in the Only Non-Antarctic Icefish.</title>
        <authorList>
            <person name="Rivera-Colon A.G."/>
            <person name="Rayamajhi N."/>
            <person name="Minhas B.F."/>
            <person name="Madrigal G."/>
            <person name="Bilyk K.T."/>
            <person name="Yoon V."/>
            <person name="Hune M."/>
            <person name="Gregory S."/>
            <person name="Cheng C.H.C."/>
            <person name="Catchen J.M."/>
        </authorList>
    </citation>
    <scope>NUCLEOTIDE SEQUENCE [LARGE SCALE GENOMIC DNA]</scope>
    <source>
        <strain evidence="1">JC2023a</strain>
    </source>
</reference>
<dbReference type="EMBL" id="JAULUE010002059">
    <property type="protein sequence ID" value="KAK5886285.1"/>
    <property type="molecule type" value="Genomic_DNA"/>
</dbReference>
<proteinExistence type="predicted"/>
<dbReference type="AlphaFoldDB" id="A0AAN8BJN1"/>
<dbReference type="InterPro" id="IPR057663">
    <property type="entry name" value="TACC3_Aurora-A_bind"/>
</dbReference>
<gene>
    <name evidence="1" type="ORF">CesoFtcFv8_017334</name>
</gene>
<dbReference type="Proteomes" id="UP001335648">
    <property type="component" value="Unassembled WGS sequence"/>
</dbReference>
<dbReference type="PANTHER" id="PTHR13924:SF4">
    <property type="entry name" value="TRANSFORMING ACIDIC COILED-COIL-CONTAINING PROTEIN 3"/>
    <property type="match status" value="1"/>
</dbReference>
<dbReference type="GO" id="GO:0007052">
    <property type="term" value="P:mitotic spindle organization"/>
    <property type="evidence" value="ECO:0007669"/>
    <property type="project" value="InterPro"/>
</dbReference>